<dbReference type="EMBL" id="MU266350">
    <property type="protein sequence ID" value="KAH7928711.1"/>
    <property type="molecule type" value="Genomic_DNA"/>
</dbReference>
<proteinExistence type="predicted"/>
<sequence>MTVSPPPEPNPGYVEYKRRDETFYFTTVVFLVEGVLFRVPRHPFADGSDVFRQMFQLPIPDGNGNEADGCSDDRPLRLELIRENDFRQLLKALFPDHRRSQKMPKTFSEWRSVLKLSAMWEFESAKKLAVDHMSPMAIDPVDKICLARDYDVQQWLVPALNALVKRKEPIGMKDAERLGMELALKVAAIREGVTYTHQSYPLQIGERQVAHLDFTNAIDAMLVHTTLASP</sequence>
<keyword evidence="2" id="KW-1185">Reference proteome</keyword>
<accession>A0ACB8BUH8</accession>
<reference evidence="1" key="1">
    <citation type="journal article" date="2021" name="New Phytol.">
        <title>Evolutionary innovations through gain and loss of genes in the ectomycorrhizal Boletales.</title>
        <authorList>
            <person name="Wu G."/>
            <person name="Miyauchi S."/>
            <person name="Morin E."/>
            <person name="Kuo A."/>
            <person name="Drula E."/>
            <person name="Varga T."/>
            <person name="Kohler A."/>
            <person name="Feng B."/>
            <person name="Cao Y."/>
            <person name="Lipzen A."/>
            <person name="Daum C."/>
            <person name="Hundley H."/>
            <person name="Pangilinan J."/>
            <person name="Johnson J."/>
            <person name="Barry K."/>
            <person name="LaButti K."/>
            <person name="Ng V."/>
            <person name="Ahrendt S."/>
            <person name="Min B."/>
            <person name="Choi I.G."/>
            <person name="Park H."/>
            <person name="Plett J.M."/>
            <person name="Magnuson J."/>
            <person name="Spatafora J.W."/>
            <person name="Nagy L.G."/>
            <person name="Henrissat B."/>
            <person name="Grigoriev I.V."/>
            <person name="Yang Z.L."/>
            <person name="Xu J."/>
            <person name="Martin F.M."/>
        </authorList>
    </citation>
    <scope>NUCLEOTIDE SEQUENCE</scope>
    <source>
        <strain evidence="1">KUC20120723A-06</strain>
    </source>
</reference>
<comment type="caution">
    <text evidence="1">The sequence shown here is derived from an EMBL/GenBank/DDBJ whole genome shotgun (WGS) entry which is preliminary data.</text>
</comment>
<gene>
    <name evidence="1" type="ORF">BV22DRAFT_1044493</name>
</gene>
<protein>
    <submittedName>
        <fullName evidence="1">Uncharacterized protein</fullName>
    </submittedName>
</protein>
<organism evidence="1 2">
    <name type="scientific">Leucogyrophana mollusca</name>
    <dbReference type="NCBI Taxonomy" id="85980"/>
    <lineage>
        <taxon>Eukaryota</taxon>
        <taxon>Fungi</taxon>
        <taxon>Dikarya</taxon>
        <taxon>Basidiomycota</taxon>
        <taxon>Agaricomycotina</taxon>
        <taxon>Agaricomycetes</taxon>
        <taxon>Agaricomycetidae</taxon>
        <taxon>Boletales</taxon>
        <taxon>Boletales incertae sedis</taxon>
        <taxon>Leucogyrophana</taxon>
    </lineage>
</organism>
<name>A0ACB8BUH8_9AGAM</name>
<evidence type="ECO:0000313" key="2">
    <source>
        <dbReference type="Proteomes" id="UP000790709"/>
    </source>
</evidence>
<evidence type="ECO:0000313" key="1">
    <source>
        <dbReference type="EMBL" id="KAH7928711.1"/>
    </source>
</evidence>
<dbReference type="Proteomes" id="UP000790709">
    <property type="component" value="Unassembled WGS sequence"/>
</dbReference>